<reference evidence="1 2" key="1">
    <citation type="submission" date="2014-12" db="EMBL/GenBank/DDBJ databases">
        <title>Draft genome sequences of 10 type strains of Lactococcus.</title>
        <authorList>
            <person name="Sun Z."/>
            <person name="Zhong Z."/>
            <person name="Liu W."/>
            <person name="Zhang W."/>
            <person name="Zhang H."/>
        </authorList>
    </citation>
    <scope>NUCLEOTIDE SEQUENCE [LARGE SCALE GENOMIC DNA]</scope>
    <source>
        <strain evidence="1 2">DSM 22330</strain>
    </source>
</reference>
<protein>
    <recommendedName>
        <fullName evidence="3">AAA domain-containing protein</fullName>
    </recommendedName>
</protein>
<comment type="caution">
    <text evidence="1">The sequence shown here is derived from an EMBL/GenBank/DDBJ whole genome shotgun (WGS) entry which is preliminary data.</text>
</comment>
<organism evidence="1 2">
    <name type="scientific">Pseudolactococcus chungangensis CAU 28 = DSM 22330</name>
    <dbReference type="NCBI Taxonomy" id="1122154"/>
    <lineage>
        <taxon>Bacteria</taxon>
        <taxon>Bacillati</taxon>
        <taxon>Bacillota</taxon>
        <taxon>Bacilli</taxon>
        <taxon>Lactobacillales</taxon>
        <taxon>Streptococcaceae</taxon>
        <taxon>Pseudolactococcus</taxon>
    </lineage>
</organism>
<name>A0ABX4I9N7_9LACT</name>
<evidence type="ECO:0000313" key="2">
    <source>
        <dbReference type="Proteomes" id="UP000218979"/>
    </source>
</evidence>
<proteinExistence type="predicted"/>
<dbReference type="EMBL" id="JXJT01000005">
    <property type="protein sequence ID" value="PCS04125.1"/>
    <property type="molecule type" value="Genomic_DNA"/>
</dbReference>
<sequence>MLNLISRPKYLKRILPFIDTELIKVIPGVRRSGKSFLLEAIRDYILAQNKDNHTN</sequence>
<dbReference type="Proteomes" id="UP000218979">
    <property type="component" value="Unassembled WGS sequence"/>
</dbReference>
<evidence type="ECO:0008006" key="3">
    <source>
        <dbReference type="Google" id="ProtNLM"/>
    </source>
</evidence>
<accession>A0ABX4I9N7</accession>
<gene>
    <name evidence="1" type="ORF">RR45_GL001716</name>
</gene>
<keyword evidence="2" id="KW-1185">Reference proteome</keyword>
<evidence type="ECO:0000313" key="1">
    <source>
        <dbReference type="EMBL" id="PCS04125.1"/>
    </source>
</evidence>